<evidence type="ECO:0000259" key="11">
    <source>
        <dbReference type="Pfam" id="PF00905"/>
    </source>
</evidence>
<keyword evidence="3 13" id="KW-0328">Glycosyltransferase</keyword>
<evidence type="ECO:0000313" key="13">
    <source>
        <dbReference type="EMBL" id="MFF3668399.1"/>
    </source>
</evidence>
<dbReference type="SUPFAM" id="SSF53955">
    <property type="entry name" value="Lysozyme-like"/>
    <property type="match status" value="1"/>
</dbReference>
<evidence type="ECO:0000256" key="6">
    <source>
        <dbReference type="ARBA" id="ARBA00023268"/>
    </source>
</evidence>
<dbReference type="InterPro" id="IPR023346">
    <property type="entry name" value="Lysozyme-like_dom_sf"/>
</dbReference>
<evidence type="ECO:0000256" key="8">
    <source>
        <dbReference type="ARBA" id="ARBA00049902"/>
    </source>
</evidence>
<protein>
    <submittedName>
        <fullName evidence="13">Transglycosylase domain-containing protein</fullName>
        <ecNumber evidence="13">2.4.-.-</ecNumber>
    </submittedName>
</protein>
<feature type="compositionally biased region" description="Low complexity" evidence="9">
    <location>
        <begin position="773"/>
        <end position="785"/>
    </location>
</feature>
<dbReference type="PANTHER" id="PTHR32282">
    <property type="entry name" value="BINDING PROTEIN TRANSPEPTIDASE, PUTATIVE-RELATED"/>
    <property type="match status" value="1"/>
</dbReference>
<comment type="catalytic activity">
    <reaction evidence="7">
        <text>Preferential cleavage: (Ac)2-L-Lys-D-Ala-|-D-Ala. Also transpeptidation of peptidyl-alanyl moieties that are N-acyl substituents of D-alanine.</text>
        <dbReference type="EC" id="3.4.16.4"/>
    </reaction>
</comment>
<comment type="catalytic activity">
    <reaction evidence="8">
        <text>[GlcNAc-(1-&gt;4)-Mur2Ac(oyl-L-Ala-gamma-D-Glu-L-Lys-D-Ala-D-Ala)](n)-di-trans,octa-cis-undecaprenyl diphosphate + beta-D-GlcNAc-(1-&gt;4)-Mur2Ac(oyl-L-Ala-gamma-D-Glu-L-Lys-D-Ala-D-Ala)-di-trans,octa-cis-undecaprenyl diphosphate = [GlcNAc-(1-&gt;4)-Mur2Ac(oyl-L-Ala-gamma-D-Glu-L-Lys-D-Ala-D-Ala)](n+1)-di-trans,octa-cis-undecaprenyl diphosphate + di-trans,octa-cis-undecaprenyl diphosphate + H(+)</text>
        <dbReference type="Rhea" id="RHEA:23708"/>
        <dbReference type="Rhea" id="RHEA-COMP:9602"/>
        <dbReference type="Rhea" id="RHEA-COMP:9603"/>
        <dbReference type="ChEBI" id="CHEBI:15378"/>
        <dbReference type="ChEBI" id="CHEBI:58405"/>
        <dbReference type="ChEBI" id="CHEBI:60033"/>
        <dbReference type="ChEBI" id="CHEBI:78435"/>
        <dbReference type="EC" id="2.4.99.28"/>
    </reaction>
</comment>
<sequence length="838" mass="89421">MPRPDGPGGPGGRPGGDRTQVMGAPSGQPRRRGDGEETQALGVDGRRRRGEPGPGGRGPGGPGGRGPGGPGGRGPRGPRDSDDDDDRKPRRTGWKRFIPSWKIVVAGFTVLVAGVFGMIAIAYANTPVPVGAQEDATAQGSVIYYRDGKTAIGRVGQSRVNIEDINKIPRHVQDAVIAAENRSFREDSGISFSGLMRSVYMTVTGEQVQGASTITQQMARNYYDGLSREVSAQRKIKEIFVAVKLNKEKSKDFILLQYLNTVPFGRGANGIEAAARAFFKKHVWELNEAQAAYLAGRIQSPSRFDVEEQKKNFAPTQERFAYVIDGMAKLDPAKYGGLPAKYGVQDARLVDPKKFPKLAKENNKDVYGGLKGYMIVQVMEELKQQGVSPDMVRSGGYKIISTFDKRLMIEAQKAVKGVTNGMSKEYNAGLAAVDPRNGRVIAFYGGDNYVTRNWNNAFDSRKQAASAFKPYVLAAWLDAGHSLNSYVPGNVTVPEKLPGTTPIKNSHNVGQSIDLVKATAQSVNTAFASMAYTMDEQSGTIGQLAAVKQIAIGAGLSKQWMDRDVADHKYLFSIGSALVTPVEQAAGYSIFANAGKHVDYHVVKEVKKGNLVIVREQATSRDVISAEAAADATVAMEEVLKSGTAAGKGIGRPAAGKTGTNNDTKEAWFVGYTPQLVTAVGMYREECRTTKSGKLVPLKGLACPKGSSAKEASLGFEGADKPTSIWRAFMLEAMKDEKVEQFPGKSGIGQPENIVPSPTPTPKATPEDDGFPPDDFGFPPDDTTGCDPMDLSCNGGNMDPGGDGEDPVDVGNGFGQAPAAAPAPSPSGTRRTTPSTGR</sequence>
<feature type="compositionally biased region" description="Gly residues" evidence="9">
    <location>
        <begin position="52"/>
        <end position="75"/>
    </location>
</feature>
<evidence type="ECO:0000313" key="14">
    <source>
        <dbReference type="Proteomes" id="UP001602013"/>
    </source>
</evidence>
<organism evidence="13 14">
    <name type="scientific">Microtetraspora malaysiensis</name>
    <dbReference type="NCBI Taxonomy" id="161358"/>
    <lineage>
        <taxon>Bacteria</taxon>
        <taxon>Bacillati</taxon>
        <taxon>Actinomycetota</taxon>
        <taxon>Actinomycetes</taxon>
        <taxon>Streptosporangiales</taxon>
        <taxon>Streptosporangiaceae</taxon>
        <taxon>Microtetraspora</taxon>
    </lineage>
</organism>
<keyword evidence="4 13" id="KW-0808">Transferase</keyword>
<dbReference type="Proteomes" id="UP001602013">
    <property type="component" value="Unassembled WGS sequence"/>
</dbReference>
<dbReference type="GO" id="GO:0016757">
    <property type="term" value="F:glycosyltransferase activity"/>
    <property type="evidence" value="ECO:0007669"/>
    <property type="project" value="UniProtKB-KW"/>
</dbReference>
<evidence type="ECO:0000256" key="5">
    <source>
        <dbReference type="ARBA" id="ARBA00022801"/>
    </source>
</evidence>
<dbReference type="InterPro" id="IPR036950">
    <property type="entry name" value="PBP_transglycosylase"/>
</dbReference>
<dbReference type="PANTHER" id="PTHR32282:SF34">
    <property type="entry name" value="PENICILLIN-BINDING PROTEIN 1A"/>
    <property type="match status" value="1"/>
</dbReference>
<evidence type="ECO:0000256" key="3">
    <source>
        <dbReference type="ARBA" id="ARBA00022676"/>
    </source>
</evidence>
<feature type="region of interest" description="Disordered" evidence="9">
    <location>
        <begin position="1"/>
        <end position="92"/>
    </location>
</feature>
<keyword evidence="10" id="KW-0812">Transmembrane</keyword>
<dbReference type="EMBL" id="JBIASD010000015">
    <property type="protein sequence ID" value="MFF3668399.1"/>
    <property type="molecule type" value="Genomic_DNA"/>
</dbReference>
<gene>
    <name evidence="13" type="ORF">ACFYXI_22695</name>
</gene>
<keyword evidence="2" id="KW-0645">Protease</keyword>
<accession>A0ABW6SWS7</accession>
<feature type="domain" description="Glycosyl transferase family 51" evidence="12">
    <location>
        <begin position="153"/>
        <end position="327"/>
    </location>
</feature>
<evidence type="ECO:0000256" key="9">
    <source>
        <dbReference type="SAM" id="MobiDB-lite"/>
    </source>
</evidence>
<feature type="transmembrane region" description="Helical" evidence="10">
    <location>
        <begin position="103"/>
        <end position="124"/>
    </location>
</feature>
<keyword evidence="1" id="KW-0121">Carboxypeptidase</keyword>
<evidence type="ECO:0000256" key="10">
    <source>
        <dbReference type="SAM" id="Phobius"/>
    </source>
</evidence>
<keyword evidence="6" id="KW-0511">Multifunctional enzyme</keyword>
<dbReference type="RefSeq" id="WP_387413925.1">
    <property type="nucleotide sequence ID" value="NZ_JBIASD010000015.1"/>
</dbReference>
<comment type="caution">
    <text evidence="13">The sequence shown here is derived from an EMBL/GenBank/DDBJ whole genome shotgun (WGS) entry which is preliminary data.</text>
</comment>
<keyword evidence="10" id="KW-1133">Transmembrane helix</keyword>
<feature type="domain" description="Penicillin-binding protein transpeptidase" evidence="11">
    <location>
        <begin position="431"/>
        <end position="675"/>
    </location>
</feature>
<evidence type="ECO:0000259" key="12">
    <source>
        <dbReference type="Pfam" id="PF00912"/>
    </source>
</evidence>
<keyword evidence="14" id="KW-1185">Reference proteome</keyword>
<keyword evidence="5" id="KW-0378">Hydrolase</keyword>
<evidence type="ECO:0000256" key="4">
    <source>
        <dbReference type="ARBA" id="ARBA00022679"/>
    </source>
</evidence>
<proteinExistence type="predicted"/>
<feature type="region of interest" description="Disordered" evidence="9">
    <location>
        <begin position="741"/>
        <end position="838"/>
    </location>
</feature>
<dbReference type="EC" id="2.4.-.-" evidence="13"/>
<dbReference type="InterPro" id="IPR001264">
    <property type="entry name" value="Glyco_trans_51"/>
</dbReference>
<dbReference type="Gene3D" id="3.40.710.10">
    <property type="entry name" value="DD-peptidase/beta-lactamase superfamily"/>
    <property type="match status" value="1"/>
</dbReference>
<evidence type="ECO:0000256" key="1">
    <source>
        <dbReference type="ARBA" id="ARBA00022645"/>
    </source>
</evidence>
<dbReference type="InterPro" id="IPR001460">
    <property type="entry name" value="PCN-bd_Tpept"/>
</dbReference>
<evidence type="ECO:0000256" key="2">
    <source>
        <dbReference type="ARBA" id="ARBA00022670"/>
    </source>
</evidence>
<dbReference type="Pfam" id="PF00905">
    <property type="entry name" value="Transpeptidase"/>
    <property type="match status" value="1"/>
</dbReference>
<dbReference type="Pfam" id="PF00912">
    <property type="entry name" value="Transgly"/>
    <property type="match status" value="1"/>
</dbReference>
<dbReference type="InterPro" id="IPR050396">
    <property type="entry name" value="Glycosyltr_51/Transpeptidase"/>
</dbReference>
<dbReference type="InterPro" id="IPR012338">
    <property type="entry name" value="Beta-lactam/transpept-like"/>
</dbReference>
<name>A0ABW6SWS7_9ACTN</name>
<reference evidence="13 14" key="1">
    <citation type="submission" date="2024-10" db="EMBL/GenBank/DDBJ databases">
        <title>The Natural Products Discovery Center: Release of the First 8490 Sequenced Strains for Exploring Actinobacteria Biosynthetic Diversity.</title>
        <authorList>
            <person name="Kalkreuter E."/>
            <person name="Kautsar S.A."/>
            <person name="Yang D."/>
            <person name="Bader C.D."/>
            <person name="Teijaro C.N."/>
            <person name="Fluegel L."/>
            <person name="Davis C.M."/>
            <person name="Simpson J.R."/>
            <person name="Lauterbach L."/>
            <person name="Steele A.D."/>
            <person name="Gui C."/>
            <person name="Meng S."/>
            <person name="Li G."/>
            <person name="Viehrig K."/>
            <person name="Ye F."/>
            <person name="Su P."/>
            <person name="Kiefer A.F."/>
            <person name="Nichols A."/>
            <person name="Cepeda A.J."/>
            <person name="Yan W."/>
            <person name="Fan B."/>
            <person name="Jiang Y."/>
            <person name="Adhikari A."/>
            <person name="Zheng C.-J."/>
            <person name="Schuster L."/>
            <person name="Cowan T.M."/>
            <person name="Smanski M.J."/>
            <person name="Chevrette M.G."/>
            <person name="De Carvalho L.P.S."/>
            <person name="Shen B."/>
        </authorList>
    </citation>
    <scope>NUCLEOTIDE SEQUENCE [LARGE SCALE GENOMIC DNA]</scope>
    <source>
        <strain evidence="13 14">NPDC002173</strain>
    </source>
</reference>
<dbReference type="SUPFAM" id="SSF56601">
    <property type="entry name" value="beta-lactamase/transpeptidase-like"/>
    <property type="match status" value="1"/>
</dbReference>
<feature type="compositionally biased region" description="Low complexity" evidence="9">
    <location>
        <begin position="817"/>
        <end position="838"/>
    </location>
</feature>
<keyword evidence="10" id="KW-0472">Membrane</keyword>
<evidence type="ECO:0000256" key="7">
    <source>
        <dbReference type="ARBA" id="ARBA00034000"/>
    </source>
</evidence>
<dbReference type="Gene3D" id="1.10.3810.10">
    <property type="entry name" value="Biosynthetic peptidoglycan transglycosylase-like"/>
    <property type="match status" value="1"/>
</dbReference>